<dbReference type="InterPro" id="IPR047867">
    <property type="entry name" value="Ribosomal_uL22_bac/org-type"/>
</dbReference>
<evidence type="ECO:0000256" key="8">
    <source>
        <dbReference type="ARBA" id="ARBA00022980"/>
    </source>
</evidence>
<dbReference type="GO" id="GO:0009507">
    <property type="term" value="C:chloroplast"/>
    <property type="evidence" value="ECO:0007669"/>
    <property type="project" value="UniProtKB-SubCell"/>
</dbReference>
<keyword evidence="5 14" id="KW-0934">Plastid</keyword>
<evidence type="ECO:0000256" key="6">
    <source>
        <dbReference type="ARBA" id="ARBA00022730"/>
    </source>
</evidence>
<evidence type="ECO:0000313" key="14">
    <source>
        <dbReference type="EMBL" id="QBS50028.1"/>
    </source>
</evidence>
<dbReference type="AlphaFoldDB" id="A0A4D5Y2X8"/>
<keyword evidence="9 11" id="KW-0687">Ribonucleoprotein</keyword>
<name>A0A4D5Y2X8_9LAMI</name>
<comment type="subunit">
    <text evidence="4 11">Part of the 50S ribosomal subunit.</text>
</comment>
<dbReference type="SUPFAM" id="SSF54843">
    <property type="entry name" value="Ribosomal protein L22"/>
    <property type="match status" value="1"/>
</dbReference>
<evidence type="ECO:0000256" key="4">
    <source>
        <dbReference type="ARBA" id="ARBA00011838"/>
    </source>
</evidence>
<reference evidence="14" key="1">
    <citation type="journal article" date="2019" name="Mol. Ecol. Resour.">
        <title>Phylogenomics using low-depth whole genome sequencing: A case study with the olive tribe.</title>
        <authorList>
            <person name="Olofsson J.K."/>
            <person name="Cantera I."/>
            <person name="Van de Paer C."/>
            <person name="Hong-Wa C."/>
            <person name="Zedane L."/>
            <person name="Dunning L.T."/>
            <person name="Alberti A."/>
            <person name="Christin P.A."/>
            <person name="Besnard G."/>
        </authorList>
    </citation>
    <scope>NUCLEOTIDE SEQUENCE</scope>
</reference>
<evidence type="ECO:0000256" key="3">
    <source>
        <dbReference type="ARBA" id="ARBA00009451"/>
    </source>
</evidence>
<dbReference type="Gene3D" id="3.90.470.10">
    <property type="entry name" value="Ribosomal protein L22/L17"/>
    <property type="match status" value="1"/>
</dbReference>
<dbReference type="GO" id="GO:0019843">
    <property type="term" value="F:rRNA binding"/>
    <property type="evidence" value="ECO:0007669"/>
    <property type="project" value="UniProtKB-UniRule"/>
</dbReference>
<dbReference type="PANTHER" id="PTHR13501:SF10">
    <property type="entry name" value="LARGE RIBOSOMAL SUBUNIT PROTEIN UL22M"/>
    <property type="match status" value="1"/>
</dbReference>
<proteinExistence type="inferred from homology"/>
<geneLocation type="chloroplast" evidence="14"/>
<keyword evidence="14" id="KW-0150">Chloroplast</keyword>
<evidence type="ECO:0000256" key="12">
    <source>
        <dbReference type="RuleBase" id="RU004005"/>
    </source>
</evidence>
<dbReference type="GO" id="GO:0006412">
    <property type="term" value="P:translation"/>
    <property type="evidence" value="ECO:0007669"/>
    <property type="project" value="UniProtKB-UniRule"/>
</dbReference>
<accession>A0A4D5Y2X8</accession>
<evidence type="ECO:0000256" key="13">
    <source>
        <dbReference type="RuleBase" id="RU004009"/>
    </source>
</evidence>
<dbReference type="HAMAP" id="MF_01331_B">
    <property type="entry name" value="Ribosomal_uL22_B"/>
    <property type="match status" value="1"/>
</dbReference>
<evidence type="ECO:0000256" key="1">
    <source>
        <dbReference type="ARBA" id="ARBA00003478"/>
    </source>
</evidence>
<organism evidence="14">
    <name type="scientific">Syringa persica</name>
    <dbReference type="NCBI Taxonomy" id="2563121"/>
    <lineage>
        <taxon>Eukaryota</taxon>
        <taxon>Viridiplantae</taxon>
        <taxon>Streptophyta</taxon>
        <taxon>Embryophyta</taxon>
        <taxon>Tracheophyta</taxon>
        <taxon>Spermatophyta</taxon>
        <taxon>Magnoliopsida</taxon>
        <taxon>eudicotyledons</taxon>
        <taxon>Gunneridae</taxon>
        <taxon>Pentapetalae</taxon>
        <taxon>asterids</taxon>
        <taxon>lamiids</taxon>
        <taxon>Lamiales</taxon>
        <taxon>Oleaceae</taxon>
        <taxon>Oleeae</taxon>
        <taxon>Syringa</taxon>
    </lineage>
</organism>
<keyword evidence="7 11" id="KW-0694">RNA-binding</keyword>
<comment type="function">
    <text evidence="2 11 13">This protein binds specifically to 23S rRNA.</text>
</comment>
<comment type="function">
    <text evidence="1 11 13">The globular domain of the protein is located near the polypeptide exit tunnel on the outside of the subunit, while an extended beta-hairpin is found that lines the wall of the exit tunnel in the center of the 70S ribosome.</text>
</comment>
<comment type="similarity">
    <text evidence="3 11 12">Belongs to the universal ribosomal protein uL22 family.</text>
</comment>
<comment type="subcellular location">
    <subcellularLocation>
        <location evidence="11 13">Plastid</location>
        <location evidence="11 13">Chloroplast</location>
    </subcellularLocation>
</comment>
<dbReference type="InterPro" id="IPR001063">
    <property type="entry name" value="Ribosomal_uL22"/>
</dbReference>
<dbReference type="NCBIfam" id="TIGR01044">
    <property type="entry name" value="rplV_bact"/>
    <property type="match status" value="1"/>
</dbReference>
<evidence type="ECO:0000256" key="5">
    <source>
        <dbReference type="ARBA" id="ARBA00022640"/>
    </source>
</evidence>
<dbReference type="InterPro" id="IPR005727">
    <property type="entry name" value="Ribosomal_uL22_bac/chlpt-type"/>
</dbReference>
<dbReference type="GeneID" id="40148635"/>
<dbReference type="PROSITE" id="PS00464">
    <property type="entry name" value="RIBOSOMAL_L22"/>
    <property type="match status" value="1"/>
</dbReference>
<gene>
    <name evidence="11 14" type="primary">rpl22</name>
</gene>
<dbReference type="Pfam" id="PF00237">
    <property type="entry name" value="Ribosomal_L22"/>
    <property type="match status" value="1"/>
</dbReference>
<dbReference type="GO" id="GO:0015934">
    <property type="term" value="C:large ribosomal subunit"/>
    <property type="evidence" value="ECO:0007669"/>
    <property type="project" value="InterPro"/>
</dbReference>
<keyword evidence="8 11" id="KW-0689">Ribosomal protein</keyword>
<protein>
    <recommendedName>
        <fullName evidence="10 11">Large ribosomal subunit protein uL22c</fullName>
    </recommendedName>
</protein>
<evidence type="ECO:0000256" key="2">
    <source>
        <dbReference type="ARBA" id="ARBA00003611"/>
    </source>
</evidence>
<dbReference type="EMBL" id="MH817880">
    <property type="protein sequence ID" value="QBS50028.1"/>
    <property type="molecule type" value="Genomic_DNA"/>
</dbReference>
<evidence type="ECO:0000256" key="9">
    <source>
        <dbReference type="ARBA" id="ARBA00023274"/>
    </source>
</evidence>
<evidence type="ECO:0000256" key="11">
    <source>
        <dbReference type="HAMAP-Rule" id="MF_01331"/>
    </source>
</evidence>
<dbReference type="InterPro" id="IPR018260">
    <property type="entry name" value="Ribosomal_uL22_CS"/>
</dbReference>
<dbReference type="GO" id="GO:0003735">
    <property type="term" value="F:structural constituent of ribosome"/>
    <property type="evidence" value="ECO:0007669"/>
    <property type="project" value="InterPro"/>
</dbReference>
<dbReference type="FunFam" id="3.90.470.10:FF:000006">
    <property type="entry name" value="50S ribosomal protein L22, chloroplastic"/>
    <property type="match status" value="1"/>
</dbReference>
<dbReference type="InterPro" id="IPR036394">
    <property type="entry name" value="Ribosomal_uL22_sf"/>
</dbReference>
<sequence>MRKKQKTEVYALGRHISLSADKARRVIDQIRGCSYEETLMILELMPYRACYPIFKLVYSAAANASYSMGSNEANLVISKAEVNEGTTVKKFKPRARGRSYPIKRPTCHITIGVKDISLHDEYDEYDEYGRIYSLKKPRWKNKYTTMVYHDMYSIGGVWDKK</sequence>
<keyword evidence="6 11" id="KW-0699">rRNA-binding</keyword>
<dbReference type="PANTHER" id="PTHR13501">
    <property type="entry name" value="CHLOROPLAST 50S RIBOSOMAL PROTEIN L22-RELATED"/>
    <property type="match status" value="1"/>
</dbReference>
<evidence type="ECO:0000256" key="7">
    <source>
        <dbReference type="ARBA" id="ARBA00022884"/>
    </source>
</evidence>
<dbReference type="CDD" id="cd00336">
    <property type="entry name" value="Ribosomal_L22"/>
    <property type="match status" value="1"/>
</dbReference>
<evidence type="ECO:0000256" key="10">
    <source>
        <dbReference type="ARBA" id="ARBA00035285"/>
    </source>
</evidence>
<dbReference type="RefSeq" id="YP_009635034.1">
    <property type="nucleotide sequence ID" value="NC_042280.1"/>
</dbReference>